<proteinExistence type="predicted"/>
<comment type="caution">
    <text evidence="1">The sequence shown here is derived from an EMBL/GenBank/DDBJ whole genome shotgun (WGS) entry which is preliminary data.</text>
</comment>
<reference evidence="1" key="1">
    <citation type="submission" date="2019-09" db="EMBL/GenBank/DDBJ databases">
        <authorList>
            <consortium name="PulseNet: The National Subtyping Network for Foodborne Disease Surveillance"/>
            <person name="Tarr C.L."/>
            <person name="Trees E."/>
            <person name="Katz L.S."/>
            <person name="Carleton-Romer H.A."/>
            <person name="Stroika S."/>
            <person name="Kucerova Z."/>
            <person name="Roache K.F."/>
            <person name="Sabol A.L."/>
            <person name="Besser J."/>
            <person name="Gerner-Smidt P."/>
        </authorList>
    </citation>
    <scope>NUCLEOTIDE SEQUENCE</scope>
    <source>
        <strain evidence="1">PNUSAS096971</strain>
    </source>
</reference>
<evidence type="ECO:0000313" key="1">
    <source>
        <dbReference type="EMBL" id="ECR8722331.1"/>
    </source>
</evidence>
<gene>
    <name evidence="1" type="ORF">F2E69_22340</name>
</gene>
<accession>A0A5Z3XHL4</accession>
<dbReference type="AlphaFoldDB" id="A0A5Z3XHL4"/>
<sequence length="66" mass="7188">MGAIQSAGLHNQAKGQHAVTVMSNQVRDLARQGWRIDAGEVLPLKQIIGLAELFGDETFSQVWAVE</sequence>
<protein>
    <submittedName>
        <fullName evidence="1">Uncharacterized protein</fullName>
    </submittedName>
</protein>
<name>A0A5Z3XHL4_SALER</name>
<dbReference type="EMBL" id="AAKHQI010000250">
    <property type="protein sequence ID" value="ECR8722331.1"/>
    <property type="molecule type" value="Genomic_DNA"/>
</dbReference>
<organism evidence="1">
    <name type="scientific">Salmonella enterica</name>
    <name type="common">Salmonella choleraesuis</name>
    <dbReference type="NCBI Taxonomy" id="28901"/>
    <lineage>
        <taxon>Bacteria</taxon>
        <taxon>Pseudomonadati</taxon>
        <taxon>Pseudomonadota</taxon>
        <taxon>Gammaproteobacteria</taxon>
        <taxon>Enterobacterales</taxon>
        <taxon>Enterobacteriaceae</taxon>
        <taxon>Salmonella</taxon>
    </lineage>
</organism>